<keyword evidence="5" id="KW-1185">Reference proteome</keyword>
<evidence type="ECO:0000313" key="4">
    <source>
        <dbReference type="EMBL" id="OEF96859.1"/>
    </source>
</evidence>
<feature type="transmembrane region" description="Helical" evidence="2">
    <location>
        <begin position="316"/>
        <end position="337"/>
    </location>
</feature>
<dbReference type="PANTHER" id="PTHR43081">
    <property type="entry name" value="ADENYLATE CYCLASE, TERMINAL-DIFFERENTIATION SPECIFIC-RELATED"/>
    <property type="match status" value="1"/>
</dbReference>
<dbReference type="Pfam" id="PF00211">
    <property type="entry name" value="Guanylate_cyc"/>
    <property type="match status" value="1"/>
</dbReference>
<sequence length="595" mass="67332">MKKWSLIIHSVVFLIFAIFLLLNTFVVFDNNLQDRLYQKPTSTDPRIVIIAIDDVSLEMFGRWPWPRDYHGELIRILNEADPAVVGFDIIFSEPSQEALDDEYMLMTFAKMDQLILPVYGVFDRIASRGMLETQLIVEPFPELNRVTETAHINTITDEDGFVRHALLQFRYGDQVVDSFAWRVYEMYMQRMGIEPVEIDSVPVDRWHRTYIKYSGEPFDMEAIPYSAVLTGEVPAEYFRDRIVLVGPYTVGMADDYYFTPIVPQEAMFGIEIHANIIQHLLEGEFKANVPLVYELLIMLILGVLGFILFYKFRPGVSIVIIVFMIMGYIFAANFAFAKGWVVTLLYPIGFIMMQYVFALGHQFVAEQLEKKRITDVFGKYVAPQIVGKVLEEGEAGLQLGGTKRDISVLFVDIRGFTPLSEAAKPEEVVAILNEYLTLCAQAVFDYGGTLDKFIGDATMAIYNAPFDLERHQLRAVQTAWAMAQGAIPLQERLEKQYGKTVRFGVGIHCGPAIIGNIGASFRMDYTAIGDTVNTAARIESNTKPGQLLISQAVYEHVKDDVEVTDLGMLQVKGKAQGIQVYQVENVKNMDKPVLS</sequence>
<keyword evidence="2" id="KW-1133">Transmembrane helix</keyword>
<feature type="transmembrane region" description="Helical" evidence="2">
    <location>
        <begin position="344"/>
        <end position="364"/>
    </location>
</feature>
<dbReference type="Proteomes" id="UP000094296">
    <property type="component" value="Unassembled WGS sequence"/>
</dbReference>
<comment type="similarity">
    <text evidence="1">Belongs to the adenylyl cyclase class-3 family.</text>
</comment>
<dbReference type="PROSITE" id="PS50125">
    <property type="entry name" value="GUANYLATE_CYCLASE_2"/>
    <property type="match status" value="1"/>
</dbReference>
<organism evidence="4 5">
    <name type="scientific">Desulfuribacillus alkaliarsenatis</name>
    <dbReference type="NCBI Taxonomy" id="766136"/>
    <lineage>
        <taxon>Bacteria</taxon>
        <taxon>Bacillati</taxon>
        <taxon>Bacillota</taxon>
        <taxon>Desulfuribacillia</taxon>
        <taxon>Desulfuribacillales</taxon>
        <taxon>Desulfuribacillaceae</taxon>
        <taxon>Desulfuribacillus</taxon>
    </lineage>
</organism>
<dbReference type="SMART" id="SM01080">
    <property type="entry name" value="CHASE2"/>
    <property type="match status" value="1"/>
</dbReference>
<evidence type="ECO:0000259" key="3">
    <source>
        <dbReference type="PROSITE" id="PS50125"/>
    </source>
</evidence>
<dbReference type="PANTHER" id="PTHR43081:SF1">
    <property type="entry name" value="ADENYLATE CYCLASE, TERMINAL-DIFFERENTIATION SPECIFIC"/>
    <property type="match status" value="1"/>
</dbReference>
<feature type="transmembrane region" description="Helical" evidence="2">
    <location>
        <begin position="291"/>
        <end position="310"/>
    </location>
</feature>
<dbReference type="SMART" id="SM00044">
    <property type="entry name" value="CYCc"/>
    <property type="match status" value="1"/>
</dbReference>
<dbReference type="InterPro" id="IPR029787">
    <property type="entry name" value="Nucleotide_cyclase"/>
</dbReference>
<dbReference type="AlphaFoldDB" id="A0A1E5G1R8"/>
<dbReference type="Pfam" id="PF05226">
    <property type="entry name" value="CHASE2"/>
    <property type="match status" value="1"/>
</dbReference>
<name>A0A1E5G1R8_9FIRM</name>
<protein>
    <recommendedName>
        <fullName evidence="3">Guanylate cyclase domain-containing protein</fullName>
    </recommendedName>
</protein>
<keyword evidence="2" id="KW-0472">Membrane</keyword>
<dbReference type="InterPro" id="IPR001054">
    <property type="entry name" value="A/G_cyclase"/>
</dbReference>
<dbReference type="SUPFAM" id="SSF55073">
    <property type="entry name" value="Nucleotide cyclase"/>
    <property type="match status" value="1"/>
</dbReference>
<dbReference type="GO" id="GO:0035556">
    <property type="term" value="P:intracellular signal transduction"/>
    <property type="evidence" value="ECO:0007669"/>
    <property type="project" value="InterPro"/>
</dbReference>
<proteinExistence type="inferred from homology"/>
<dbReference type="InterPro" id="IPR007890">
    <property type="entry name" value="CHASE2"/>
</dbReference>
<evidence type="ECO:0000256" key="2">
    <source>
        <dbReference type="SAM" id="Phobius"/>
    </source>
</evidence>
<gene>
    <name evidence="4" type="ORF">BHF68_07305</name>
</gene>
<dbReference type="CDD" id="cd07302">
    <property type="entry name" value="CHD"/>
    <property type="match status" value="1"/>
</dbReference>
<dbReference type="InterPro" id="IPR050697">
    <property type="entry name" value="Adenylyl/Guanylyl_Cyclase_3/4"/>
</dbReference>
<evidence type="ECO:0000313" key="5">
    <source>
        <dbReference type="Proteomes" id="UP000094296"/>
    </source>
</evidence>
<feature type="transmembrane region" description="Helical" evidence="2">
    <location>
        <begin position="6"/>
        <end position="28"/>
    </location>
</feature>
<dbReference type="GO" id="GO:0006171">
    <property type="term" value="P:cAMP biosynthetic process"/>
    <property type="evidence" value="ECO:0007669"/>
    <property type="project" value="TreeGrafter"/>
</dbReference>
<comment type="caution">
    <text evidence="4">The sequence shown here is derived from an EMBL/GenBank/DDBJ whole genome shotgun (WGS) entry which is preliminary data.</text>
</comment>
<dbReference type="OrthoDB" id="9806704at2"/>
<dbReference type="STRING" id="766136.BHF68_07305"/>
<dbReference type="Gene3D" id="3.30.70.1230">
    <property type="entry name" value="Nucleotide cyclase"/>
    <property type="match status" value="1"/>
</dbReference>
<dbReference type="RefSeq" id="WP_069643442.1">
    <property type="nucleotide sequence ID" value="NZ_MIJE01000030.1"/>
</dbReference>
<dbReference type="EMBL" id="MIJE01000030">
    <property type="protein sequence ID" value="OEF96859.1"/>
    <property type="molecule type" value="Genomic_DNA"/>
</dbReference>
<reference evidence="4 5" key="1">
    <citation type="submission" date="2016-09" db="EMBL/GenBank/DDBJ databases">
        <title>Draft genome sequence for the type strain of Desulfuribacillus alkaliarsenatis AHT28, an obligately anaerobic, sulfidogenic bacterium isolated from Russian soda lake sediments.</title>
        <authorList>
            <person name="Abin C.A."/>
            <person name="Hollibaugh J.T."/>
        </authorList>
    </citation>
    <scope>NUCLEOTIDE SEQUENCE [LARGE SCALE GENOMIC DNA]</scope>
    <source>
        <strain evidence="4 5">AHT28</strain>
    </source>
</reference>
<dbReference type="GO" id="GO:0004016">
    <property type="term" value="F:adenylate cyclase activity"/>
    <property type="evidence" value="ECO:0007669"/>
    <property type="project" value="UniProtKB-ARBA"/>
</dbReference>
<feature type="domain" description="Guanylate cyclase" evidence="3">
    <location>
        <begin position="407"/>
        <end position="539"/>
    </location>
</feature>
<evidence type="ECO:0000256" key="1">
    <source>
        <dbReference type="ARBA" id="ARBA00005381"/>
    </source>
</evidence>
<accession>A0A1E5G1R8</accession>
<keyword evidence="2" id="KW-0812">Transmembrane</keyword>